<name>A0AAV5WFU6_9BILA</name>
<feature type="signal peptide" evidence="2">
    <location>
        <begin position="1"/>
        <end position="19"/>
    </location>
</feature>
<reference evidence="3" key="1">
    <citation type="submission" date="2023-10" db="EMBL/GenBank/DDBJ databases">
        <title>Genome assembly of Pristionchus species.</title>
        <authorList>
            <person name="Yoshida K."/>
            <person name="Sommer R.J."/>
        </authorList>
    </citation>
    <scope>NUCLEOTIDE SEQUENCE</scope>
    <source>
        <strain evidence="3">RS5133</strain>
    </source>
</reference>
<evidence type="ECO:0000256" key="1">
    <source>
        <dbReference type="SAM" id="MobiDB-lite"/>
    </source>
</evidence>
<feature type="region of interest" description="Disordered" evidence="1">
    <location>
        <begin position="349"/>
        <end position="398"/>
    </location>
</feature>
<feature type="compositionally biased region" description="Low complexity" evidence="1">
    <location>
        <begin position="365"/>
        <end position="378"/>
    </location>
</feature>
<feature type="chain" id="PRO_5043316204" evidence="2">
    <location>
        <begin position="20"/>
        <end position="427"/>
    </location>
</feature>
<dbReference type="EMBL" id="BTSY01000005">
    <property type="protein sequence ID" value="GMT30757.1"/>
    <property type="molecule type" value="Genomic_DNA"/>
</dbReference>
<evidence type="ECO:0000256" key="2">
    <source>
        <dbReference type="SAM" id="SignalP"/>
    </source>
</evidence>
<evidence type="ECO:0000313" key="4">
    <source>
        <dbReference type="Proteomes" id="UP001432322"/>
    </source>
</evidence>
<keyword evidence="2" id="KW-0732">Signal</keyword>
<proteinExistence type="predicted"/>
<accession>A0AAV5WFU6</accession>
<dbReference type="AlphaFoldDB" id="A0AAV5WFU6"/>
<protein>
    <submittedName>
        <fullName evidence="3">Uncharacterized protein</fullName>
    </submittedName>
</protein>
<feature type="non-terminal residue" evidence="3">
    <location>
        <position position="1"/>
    </location>
</feature>
<keyword evidence="4" id="KW-1185">Reference proteome</keyword>
<sequence length="427" mass="46170">LRLLLTAALIAGAASYVYTCNEIKSTLLLPETSINTTQACVILPAAVRWPYNDSPYTWYLYETYLIDTGNNDQSYALTAFFETEGSYCITGQGPWIVRSDEEMQITCSSAQYKHAEIIFTFSSEEEKIVRASPTPMTQTYTKGTYSFVAPEGALVVRKLSINEGGETTLEFSTGAGASVEEEVFPLMPEKFVAGTTTIILGPVTRMFIYDDVQVQLSIASFDGNNIDSVDPGFDFTIMSAGMANDLQSSRTTLISTAYGSDIDSELYDTISVTGTIRMDGDIGTVIKIDCNKTDSGETTTTKIDKTSDLIFNDNCTSIDITYQGVLAQENIGRSSEVIYLRVSSNSDPILKPPTPDPSITNAPITPTTPSRRTTLPRSTTKKVPVSATEKAPDTVTTQASTIPTTSAVPTISFSLSVLISSLAAAFL</sequence>
<gene>
    <name evidence="3" type="ORF">PFISCL1PPCAC_22054</name>
</gene>
<organism evidence="3 4">
    <name type="scientific">Pristionchus fissidentatus</name>
    <dbReference type="NCBI Taxonomy" id="1538716"/>
    <lineage>
        <taxon>Eukaryota</taxon>
        <taxon>Metazoa</taxon>
        <taxon>Ecdysozoa</taxon>
        <taxon>Nematoda</taxon>
        <taxon>Chromadorea</taxon>
        <taxon>Rhabditida</taxon>
        <taxon>Rhabditina</taxon>
        <taxon>Diplogasteromorpha</taxon>
        <taxon>Diplogasteroidea</taxon>
        <taxon>Neodiplogasteridae</taxon>
        <taxon>Pristionchus</taxon>
    </lineage>
</organism>
<evidence type="ECO:0000313" key="3">
    <source>
        <dbReference type="EMBL" id="GMT30757.1"/>
    </source>
</evidence>
<comment type="caution">
    <text evidence="3">The sequence shown here is derived from an EMBL/GenBank/DDBJ whole genome shotgun (WGS) entry which is preliminary data.</text>
</comment>
<dbReference type="Proteomes" id="UP001432322">
    <property type="component" value="Unassembled WGS sequence"/>
</dbReference>